<dbReference type="PANTHER" id="PTHR11759">
    <property type="entry name" value="40S RIBOSOMAL PROTEIN S14/30S RIBOSOMAL PROTEIN S11"/>
    <property type="match status" value="1"/>
</dbReference>
<evidence type="ECO:0000256" key="7">
    <source>
        <dbReference type="ARBA" id="ARBA00070326"/>
    </source>
</evidence>
<dbReference type="GO" id="GO:0006412">
    <property type="term" value="P:translation"/>
    <property type="evidence" value="ECO:0007669"/>
    <property type="project" value="InterPro"/>
</dbReference>
<comment type="similarity">
    <text evidence="2">Belongs to the universal ribosomal protein uS11 family.</text>
</comment>
<dbReference type="InterPro" id="IPR036967">
    <property type="entry name" value="Ribosomal_uS11_sf"/>
</dbReference>
<evidence type="ECO:0000256" key="4">
    <source>
        <dbReference type="ARBA" id="ARBA00023128"/>
    </source>
</evidence>
<dbReference type="Pfam" id="PF00411">
    <property type="entry name" value="Ribosomal_S11"/>
    <property type="match status" value="1"/>
</dbReference>
<dbReference type="EMBL" id="AACI03001826">
    <property type="protein sequence ID" value="EJT41965.1"/>
    <property type="molecule type" value="Genomic_DNA"/>
</dbReference>
<dbReference type="GO" id="GO:1990904">
    <property type="term" value="C:ribonucleoprotein complex"/>
    <property type="evidence" value="ECO:0007669"/>
    <property type="project" value="UniProtKB-KW"/>
</dbReference>
<evidence type="ECO:0000256" key="2">
    <source>
        <dbReference type="ARBA" id="ARBA00006194"/>
    </source>
</evidence>
<comment type="subcellular location">
    <subcellularLocation>
        <location evidence="1">Mitochondrion</location>
    </subcellularLocation>
</comment>
<proteinExistence type="inferred from homology"/>
<protein>
    <recommendedName>
        <fullName evidence="7">Small ribosomal subunit protein uS11m</fullName>
    </recommendedName>
</protein>
<dbReference type="AlphaFoldDB" id="J4TUG4"/>
<dbReference type="FunFam" id="3.30.420.80:FF:000011">
    <property type="entry name" value="37S ribosomal protein S18, mitochondrial"/>
    <property type="match status" value="1"/>
</dbReference>
<comment type="function">
    <text evidence="6">Component of the mitochondrial ribosome (mitoribosome), a dedicated translation machinery responsible for the synthesis of mitochondrial genome-encoded proteins, including at least some of the essential transmembrane subunits of the mitochondrial respiratory chain. The mitoribosomes are attached to the mitochondrial inner membrane and translation products are cotranslationally integrated into the membrane.</text>
</comment>
<keyword evidence="4" id="KW-0496">Mitochondrion</keyword>
<dbReference type="SUPFAM" id="SSF53137">
    <property type="entry name" value="Translational machinery components"/>
    <property type="match status" value="1"/>
</dbReference>
<dbReference type="HOGENOM" id="CLU_072439_4_0_1"/>
<keyword evidence="5" id="KW-0687">Ribonucleoprotein</keyword>
<dbReference type="InterPro" id="IPR001971">
    <property type="entry name" value="Ribosomal_uS11"/>
</dbReference>
<reference evidence="8 9" key="1">
    <citation type="journal article" date="2003" name="Science">
        <title>Finding functional features in Saccharomyces genomes by phylogenetic footprinting.</title>
        <authorList>
            <person name="Cliften P.F."/>
            <person name="Sudarsanam P."/>
            <person name="Desikan A."/>
            <person name="Fulton L."/>
            <person name="Fulton B."/>
            <person name="Majors J."/>
            <person name="Waterston R."/>
            <person name="Cohen B.A."/>
            <person name="Johnston M."/>
        </authorList>
    </citation>
    <scope>NUCLEOTIDE SEQUENCE [LARGE SCALE GENOMIC DNA]</scope>
    <source>
        <strain evidence="9">ATCC MYA-4449 / AS 2.2408 / CBS 8840 / NBRC 1802 / NCYC 2889</strain>
    </source>
</reference>
<dbReference type="HAMAP" id="MF_01310">
    <property type="entry name" value="Ribosomal_uS11"/>
    <property type="match status" value="1"/>
</dbReference>
<sequence length="221" mass="24853">MVRLMLLQPISKRCRWTPFAGPIKRWNSSTTNAGMQFSFKDISNQEEISNISYPSTSSSDFKAGSSGTEAYKPQEEVVKYILHGKFSKNNTHLTFSSVMEDKNFHKNKGLTYNDTMLYYLNLPQKVRISISTGCLGFRKAARGEYEAAFQTSSRMFELIKEKGMLSKDIEVVMDDFGKGRAAFISALVGKEGANVVKKVVKISDATKLKFGGVRSPKMRRL</sequence>
<evidence type="ECO:0000256" key="3">
    <source>
        <dbReference type="ARBA" id="ARBA00022980"/>
    </source>
</evidence>
<evidence type="ECO:0000256" key="1">
    <source>
        <dbReference type="ARBA" id="ARBA00004173"/>
    </source>
</evidence>
<dbReference type="GO" id="GO:0005840">
    <property type="term" value="C:ribosome"/>
    <property type="evidence" value="ECO:0007669"/>
    <property type="project" value="UniProtKB-KW"/>
</dbReference>
<evidence type="ECO:0000313" key="9">
    <source>
        <dbReference type="Proteomes" id="UP000002753"/>
    </source>
</evidence>
<dbReference type="STRING" id="226230.J4TUG4"/>
<keyword evidence="9" id="KW-1185">Reference proteome</keyword>
<evidence type="ECO:0000313" key="8">
    <source>
        <dbReference type="EMBL" id="EJT41965.1"/>
    </source>
</evidence>
<accession>J4TUG4</accession>
<dbReference type="Gene3D" id="3.30.420.80">
    <property type="entry name" value="Ribosomal protein S11"/>
    <property type="match status" value="1"/>
</dbReference>
<dbReference type="Proteomes" id="UP000002753">
    <property type="component" value="Unassembled WGS sequence"/>
</dbReference>
<reference evidence="9" key="2">
    <citation type="journal article" date="2011" name="G3 (Bethesda)">
        <title>The awesome power of yeast evolutionary genetics: New genome sequences and strain resources for the Saccharomyces sensu stricto genus.</title>
        <authorList>
            <person name="Scannell D.R."/>
            <person name="Zill O.A."/>
            <person name="Rokas A."/>
            <person name="Payen C."/>
            <person name="Dunham M.J."/>
            <person name="Eisen M.B."/>
            <person name="Rine J."/>
            <person name="Johnston M."/>
            <person name="Hittinger C.T."/>
        </authorList>
    </citation>
    <scope>GENOME REANNOTATION</scope>
    <source>
        <strain evidence="9">ATCC MYA-4449 / AS 2.2408 / CBS 8840 / NBRC 1802 / NCYC 2889</strain>
    </source>
</reference>
<evidence type="ECO:0000256" key="6">
    <source>
        <dbReference type="ARBA" id="ARBA00037226"/>
    </source>
</evidence>
<keyword evidence="3" id="KW-0689">Ribosomal protein</keyword>
<dbReference type="GO" id="GO:0005739">
    <property type="term" value="C:mitochondrion"/>
    <property type="evidence" value="ECO:0007669"/>
    <property type="project" value="UniProtKB-SubCell"/>
</dbReference>
<dbReference type="GO" id="GO:0003735">
    <property type="term" value="F:structural constituent of ribosome"/>
    <property type="evidence" value="ECO:0007669"/>
    <property type="project" value="InterPro"/>
</dbReference>
<gene>
    <name evidence="8" type="primary">YNL306W</name>
    <name evidence="8" type="ORF">SKUD_151903</name>
</gene>
<name>J4TUG4_SACK1</name>
<organism evidence="8 9">
    <name type="scientific">Saccharomyces kudriavzevii (strain ATCC MYA-4449 / AS 2.2408 / CBS 8840 / NBRC 1802 / NCYC 2889)</name>
    <name type="common">Yeast</name>
    <dbReference type="NCBI Taxonomy" id="226230"/>
    <lineage>
        <taxon>Eukaryota</taxon>
        <taxon>Fungi</taxon>
        <taxon>Dikarya</taxon>
        <taxon>Ascomycota</taxon>
        <taxon>Saccharomycotina</taxon>
        <taxon>Saccharomycetes</taxon>
        <taxon>Saccharomycetales</taxon>
        <taxon>Saccharomycetaceae</taxon>
        <taxon>Saccharomyces</taxon>
    </lineage>
</organism>
<evidence type="ECO:0000256" key="5">
    <source>
        <dbReference type="ARBA" id="ARBA00023274"/>
    </source>
</evidence>
<comment type="caution">
    <text evidence="8">The sequence shown here is derived from an EMBL/GenBank/DDBJ whole genome shotgun (WGS) entry which is preliminary data.</text>
</comment>